<feature type="chain" id="PRO_5046181705" description="Lipoprotein" evidence="1">
    <location>
        <begin position="22"/>
        <end position="207"/>
    </location>
</feature>
<dbReference type="RefSeq" id="WP_088271563.1">
    <property type="nucleotide sequence ID" value="NZ_BMKI01000001.1"/>
</dbReference>
<reference evidence="3" key="1">
    <citation type="journal article" date="2019" name="Int. J. Syst. Evol. Microbiol.">
        <title>The Global Catalogue of Microorganisms (GCM) 10K type strain sequencing project: providing services to taxonomists for standard genome sequencing and annotation.</title>
        <authorList>
            <consortium name="The Broad Institute Genomics Platform"/>
            <consortium name="The Broad Institute Genome Sequencing Center for Infectious Disease"/>
            <person name="Wu L."/>
            <person name="Ma J."/>
        </authorList>
    </citation>
    <scope>NUCLEOTIDE SEQUENCE [LARGE SCALE GENOMIC DNA]</scope>
    <source>
        <strain evidence="3">CGMCC 1.15942</strain>
    </source>
</reference>
<comment type="caution">
    <text evidence="2">The sequence shown here is derived from an EMBL/GenBank/DDBJ whole genome shotgun (WGS) entry which is preliminary data.</text>
</comment>
<dbReference type="EMBL" id="BMKI01000001">
    <property type="protein sequence ID" value="GGC76332.1"/>
    <property type="molecule type" value="Genomic_DNA"/>
</dbReference>
<dbReference type="PROSITE" id="PS51257">
    <property type="entry name" value="PROKAR_LIPOPROTEIN"/>
    <property type="match status" value="1"/>
</dbReference>
<evidence type="ECO:0000256" key="1">
    <source>
        <dbReference type="SAM" id="SignalP"/>
    </source>
</evidence>
<name>A0ABQ1NGD5_9ENTE</name>
<sequence>MKKVILLLMFVSVLLVGCNSKQYPAVIEANGQLNENKINYNKLVKTIDQSNFNQVRETIYKMKQRYPNDYMLNRISNQVEHYLSADYNFHYNRDWEATLKDLDIVEENVGSKTLIKDAKELRKQIDVTKKTYDGHSTERERMFQAGATPENIDKVSDQEVNNIQKLSKNKGQPEPHKGEYLFIQTMAEEHPELNMSIKKYEEYWGKE</sequence>
<accession>A0ABQ1NGD5</accession>
<evidence type="ECO:0000313" key="3">
    <source>
        <dbReference type="Proteomes" id="UP000630615"/>
    </source>
</evidence>
<dbReference type="Proteomes" id="UP000630615">
    <property type="component" value="Unassembled WGS sequence"/>
</dbReference>
<evidence type="ECO:0000313" key="2">
    <source>
        <dbReference type="EMBL" id="GGC76332.1"/>
    </source>
</evidence>
<protein>
    <recommendedName>
        <fullName evidence="4">Lipoprotein</fullName>
    </recommendedName>
</protein>
<keyword evidence="1" id="KW-0732">Signal</keyword>
<keyword evidence="3" id="KW-1185">Reference proteome</keyword>
<feature type="signal peptide" evidence="1">
    <location>
        <begin position="1"/>
        <end position="21"/>
    </location>
</feature>
<gene>
    <name evidence="2" type="ORF">GCM10011573_02390</name>
</gene>
<evidence type="ECO:0008006" key="4">
    <source>
        <dbReference type="Google" id="ProtNLM"/>
    </source>
</evidence>
<proteinExistence type="predicted"/>
<organism evidence="2 3">
    <name type="scientific">Enterococcus wangshanyuanii</name>
    <dbReference type="NCBI Taxonomy" id="2005703"/>
    <lineage>
        <taxon>Bacteria</taxon>
        <taxon>Bacillati</taxon>
        <taxon>Bacillota</taxon>
        <taxon>Bacilli</taxon>
        <taxon>Lactobacillales</taxon>
        <taxon>Enterococcaceae</taxon>
        <taxon>Enterococcus</taxon>
    </lineage>
</organism>